<reference evidence="1 2" key="1">
    <citation type="journal article" date="2015" name="Nature">
        <title>rRNA introns, odd ribosomes, and small enigmatic genomes across a large radiation of phyla.</title>
        <authorList>
            <person name="Brown C.T."/>
            <person name="Hug L.A."/>
            <person name="Thomas B.C."/>
            <person name="Sharon I."/>
            <person name="Castelle C.J."/>
            <person name="Singh A."/>
            <person name="Wilkins M.J."/>
            <person name="Williams K.H."/>
            <person name="Banfield J.F."/>
        </authorList>
    </citation>
    <scope>NUCLEOTIDE SEQUENCE [LARGE SCALE GENOMIC DNA]</scope>
</reference>
<sequence>MDVKGPEFFNPSLKDFKAPPGINGLAFRNLMAAIDRALTENNILPDQPSPDREEYLKISTHGSKDGNSLTVTVLQGILLTRFKMAGESGHPLEVKSFDIGTVPINDLNTFRQGDSYLTDLEPEKNSFYKTFSEPQITTDDIIELTKFISQASSRA</sequence>
<accession>A0A0G1RWX8</accession>
<organism evidence="1 2">
    <name type="scientific">Candidatus Beckwithbacteria bacterium GW2011_GWB1_47_15</name>
    <dbReference type="NCBI Taxonomy" id="1618371"/>
    <lineage>
        <taxon>Bacteria</taxon>
        <taxon>Candidatus Beckwithiibacteriota</taxon>
    </lineage>
</organism>
<comment type="caution">
    <text evidence="1">The sequence shown here is derived from an EMBL/GenBank/DDBJ whole genome shotgun (WGS) entry which is preliminary data.</text>
</comment>
<evidence type="ECO:0000313" key="2">
    <source>
        <dbReference type="Proteomes" id="UP000033860"/>
    </source>
</evidence>
<proteinExistence type="predicted"/>
<gene>
    <name evidence="1" type="ORF">UX85_C0002G0012</name>
</gene>
<dbReference type="EMBL" id="LCNT01000002">
    <property type="protein sequence ID" value="KKU61632.1"/>
    <property type="molecule type" value="Genomic_DNA"/>
</dbReference>
<evidence type="ECO:0000313" key="1">
    <source>
        <dbReference type="EMBL" id="KKU61632.1"/>
    </source>
</evidence>
<protein>
    <submittedName>
        <fullName evidence="1">Uncharacterized protein</fullName>
    </submittedName>
</protein>
<name>A0A0G1RWX8_9BACT</name>
<dbReference type="AlphaFoldDB" id="A0A0G1RWX8"/>
<dbReference type="Proteomes" id="UP000033860">
    <property type="component" value="Unassembled WGS sequence"/>
</dbReference>